<feature type="domain" description="Reverse transcriptase" evidence="1">
    <location>
        <begin position="1"/>
        <end position="215"/>
    </location>
</feature>
<sequence>MEPVMPLLIDKDQTGFIKNRQTQDNIRRALHIIEQINKDQIGAIILSLDAEKAFDSVGWEFLYLAMKRFNFNKDFIHCIQALYTLPTARIKVNGSLSDSITLQRGCRQGCPLSPNLFNLFIEPLAQAIRQEIGLEGISMGGEEYKISLYADDVLITISLPLLMKMLEIYGEYSGYALNIHKTQVMTFNYTPTEELNAMYSFNWNAPFIKYLGVSLPKDMSQLFNINYNCINKKIYDDLDGWSLLPLDFGSRIRSIKMNILPRLLYLFLSLPVEIPLKQFREWNKHISRFIWNKQRPRVKFPTLQLPEERGGKALPSLRDYYLAAQLRPLVYWCNSSYVAKWKTMELSLTDTPIQSLLGCVGMEKKILYTESQWVNCSLKVWGEVVKKFELQKQIKLLRWPAYDPEFTPASLDHRFKQWTFYGVTAVCKIVKKWELNNFNHLCQMYGLGGQDFYRYLQFRDYFCKKLKGCNPAEPPAIIHIFMDAYNSGNIKGLVLIEEGLYRLCKTTMGKRVEHCDNRGHVAERLGNTVIFH</sequence>
<evidence type="ECO:0000313" key="2">
    <source>
        <dbReference type="Ensembl" id="ENSSAUP00010038288.1"/>
    </source>
</evidence>
<dbReference type="SUPFAM" id="SSF56672">
    <property type="entry name" value="DNA/RNA polymerases"/>
    <property type="match status" value="1"/>
</dbReference>
<dbReference type="InterPro" id="IPR043502">
    <property type="entry name" value="DNA/RNA_pol_sf"/>
</dbReference>
<dbReference type="AlphaFoldDB" id="A0A671WK15"/>
<proteinExistence type="predicted"/>
<keyword evidence="3" id="KW-1185">Reference proteome</keyword>
<dbReference type="InParanoid" id="A0A671WK15"/>
<reference evidence="2" key="2">
    <citation type="submission" date="2025-08" db="UniProtKB">
        <authorList>
            <consortium name="Ensembl"/>
        </authorList>
    </citation>
    <scope>IDENTIFICATION</scope>
</reference>
<reference evidence="2" key="3">
    <citation type="submission" date="2025-09" db="UniProtKB">
        <authorList>
            <consortium name="Ensembl"/>
        </authorList>
    </citation>
    <scope>IDENTIFICATION</scope>
</reference>
<protein>
    <recommendedName>
        <fullName evidence="1">Reverse transcriptase domain-containing protein</fullName>
    </recommendedName>
</protein>
<dbReference type="GeneTree" id="ENSGT00940000165023"/>
<dbReference type="Pfam" id="PF00078">
    <property type="entry name" value="RVT_1"/>
    <property type="match status" value="1"/>
</dbReference>
<accession>A0A671WK15</accession>
<evidence type="ECO:0000259" key="1">
    <source>
        <dbReference type="PROSITE" id="PS50878"/>
    </source>
</evidence>
<dbReference type="PANTHER" id="PTHR31635:SF196">
    <property type="entry name" value="REVERSE TRANSCRIPTASE DOMAIN-CONTAINING PROTEIN-RELATED"/>
    <property type="match status" value="1"/>
</dbReference>
<dbReference type="Proteomes" id="UP000472265">
    <property type="component" value="Chromosome 13"/>
</dbReference>
<organism evidence="2 3">
    <name type="scientific">Sparus aurata</name>
    <name type="common">Gilthead sea bream</name>
    <dbReference type="NCBI Taxonomy" id="8175"/>
    <lineage>
        <taxon>Eukaryota</taxon>
        <taxon>Metazoa</taxon>
        <taxon>Chordata</taxon>
        <taxon>Craniata</taxon>
        <taxon>Vertebrata</taxon>
        <taxon>Euteleostomi</taxon>
        <taxon>Actinopterygii</taxon>
        <taxon>Neopterygii</taxon>
        <taxon>Teleostei</taxon>
        <taxon>Neoteleostei</taxon>
        <taxon>Acanthomorphata</taxon>
        <taxon>Eupercaria</taxon>
        <taxon>Spariformes</taxon>
        <taxon>Sparidae</taxon>
        <taxon>Sparus</taxon>
    </lineage>
</organism>
<dbReference type="Ensembl" id="ENSSAUT00010040359.1">
    <property type="protein sequence ID" value="ENSSAUP00010038288.1"/>
    <property type="gene ID" value="ENSSAUG00010016182.1"/>
</dbReference>
<dbReference type="PROSITE" id="PS50878">
    <property type="entry name" value="RT_POL"/>
    <property type="match status" value="1"/>
</dbReference>
<dbReference type="OMA" id="WANLNIS"/>
<evidence type="ECO:0000313" key="3">
    <source>
        <dbReference type="Proteomes" id="UP000472265"/>
    </source>
</evidence>
<name>A0A671WK15_SPAAU</name>
<dbReference type="CDD" id="cd01650">
    <property type="entry name" value="RT_nLTR_like"/>
    <property type="match status" value="1"/>
</dbReference>
<dbReference type="PANTHER" id="PTHR31635">
    <property type="entry name" value="REVERSE TRANSCRIPTASE DOMAIN-CONTAINING PROTEIN-RELATED"/>
    <property type="match status" value="1"/>
</dbReference>
<reference evidence="2" key="1">
    <citation type="submission" date="2021-04" db="EMBL/GenBank/DDBJ databases">
        <authorList>
            <consortium name="Wellcome Sanger Institute Data Sharing"/>
        </authorList>
    </citation>
    <scope>NUCLEOTIDE SEQUENCE [LARGE SCALE GENOMIC DNA]</scope>
</reference>
<dbReference type="InterPro" id="IPR000477">
    <property type="entry name" value="RT_dom"/>
</dbReference>